<evidence type="ECO:0000313" key="1">
    <source>
        <dbReference type="EMBL" id="MCY1010821.1"/>
    </source>
</evidence>
<protein>
    <submittedName>
        <fullName evidence="1">Uncharacterized protein</fullName>
    </submittedName>
</protein>
<dbReference type="Proteomes" id="UP001150924">
    <property type="component" value="Unassembled WGS sequence"/>
</dbReference>
<name>A0A9X3F3M4_9BACT</name>
<comment type="caution">
    <text evidence="1">The sequence shown here is derived from an EMBL/GenBank/DDBJ whole genome shotgun (WGS) entry which is preliminary data.</text>
</comment>
<proteinExistence type="predicted"/>
<sequence>MLVTVIAASGDWGAYDGFPSSGPARDVCDALVPRDTFPGCEARVLMTAIVSPSPSASRSK</sequence>
<reference evidence="1" key="1">
    <citation type="submission" date="2022-11" db="EMBL/GenBank/DDBJ databases">
        <title>Minimal conservation of predation-associated metabolite biosynthetic gene clusters underscores biosynthetic potential of Myxococcota including descriptions for ten novel species: Archangium lansinium sp. nov., Myxococcus landrumus sp. nov., Nannocystis bai.</title>
        <authorList>
            <person name="Ahearne A."/>
            <person name="Stevens C."/>
            <person name="Phillips K."/>
        </authorList>
    </citation>
    <scope>NUCLEOTIDE SEQUENCE</scope>
    <source>
        <strain evidence="1">Na p29</strain>
    </source>
</reference>
<gene>
    <name evidence="1" type="ORF">OV079_35710</name>
</gene>
<accession>A0A9X3F3M4</accession>
<keyword evidence="2" id="KW-1185">Reference proteome</keyword>
<evidence type="ECO:0000313" key="2">
    <source>
        <dbReference type="Proteomes" id="UP001150924"/>
    </source>
</evidence>
<organism evidence="1 2">
    <name type="scientific">Nannocystis pusilla</name>
    <dbReference type="NCBI Taxonomy" id="889268"/>
    <lineage>
        <taxon>Bacteria</taxon>
        <taxon>Pseudomonadati</taxon>
        <taxon>Myxococcota</taxon>
        <taxon>Polyangia</taxon>
        <taxon>Nannocystales</taxon>
        <taxon>Nannocystaceae</taxon>
        <taxon>Nannocystis</taxon>
    </lineage>
</organism>
<dbReference type="RefSeq" id="WP_267773922.1">
    <property type="nucleotide sequence ID" value="NZ_JAPNKE010000002.1"/>
</dbReference>
<dbReference type="EMBL" id="JAPNKE010000002">
    <property type="protein sequence ID" value="MCY1010821.1"/>
    <property type="molecule type" value="Genomic_DNA"/>
</dbReference>
<dbReference type="AlphaFoldDB" id="A0A9X3F3M4"/>